<dbReference type="InterPro" id="IPR049492">
    <property type="entry name" value="BD-FAE-like_dom"/>
</dbReference>
<evidence type="ECO:0000313" key="5">
    <source>
        <dbReference type="EMBL" id="KXS20767.1"/>
    </source>
</evidence>
<dbReference type="GO" id="GO:0016787">
    <property type="term" value="F:hydrolase activity"/>
    <property type="evidence" value="ECO:0007669"/>
    <property type="project" value="UniProtKB-KW"/>
</dbReference>
<evidence type="ECO:0000256" key="2">
    <source>
        <dbReference type="SAM" id="MobiDB-lite"/>
    </source>
</evidence>
<keyword evidence="1 5" id="KW-0378">Hydrolase</keyword>
<name>A0A139AVM4_GONPJ</name>
<dbReference type="OrthoDB" id="6495301at2759"/>
<reference evidence="5 6" key="1">
    <citation type="journal article" date="2015" name="Genome Biol. Evol.">
        <title>Phylogenomic analyses indicate that early fungi evolved digesting cell walls of algal ancestors of land plants.</title>
        <authorList>
            <person name="Chang Y."/>
            <person name="Wang S."/>
            <person name="Sekimoto S."/>
            <person name="Aerts A.L."/>
            <person name="Choi C."/>
            <person name="Clum A."/>
            <person name="LaButti K.M."/>
            <person name="Lindquist E.A."/>
            <person name="Yee Ngan C."/>
            <person name="Ohm R.A."/>
            <person name="Salamov A.A."/>
            <person name="Grigoriev I.V."/>
            <person name="Spatafora J.W."/>
            <person name="Berbee M.L."/>
        </authorList>
    </citation>
    <scope>NUCLEOTIDE SEQUENCE [LARGE SCALE GENOMIC DNA]</scope>
    <source>
        <strain evidence="5 6">JEL478</strain>
    </source>
</reference>
<dbReference type="Pfam" id="PF20434">
    <property type="entry name" value="BD-FAE"/>
    <property type="match status" value="1"/>
</dbReference>
<dbReference type="PANTHER" id="PTHR48081">
    <property type="entry name" value="AB HYDROLASE SUPERFAMILY PROTEIN C4A8.06C"/>
    <property type="match status" value="1"/>
</dbReference>
<dbReference type="Gene3D" id="3.40.50.1820">
    <property type="entry name" value="alpha/beta hydrolase"/>
    <property type="match status" value="1"/>
</dbReference>
<dbReference type="Proteomes" id="UP000070544">
    <property type="component" value="Unassembled WGS sequence"/>
</dbReference>
<sequence>MPTKGASSILQLSENKRRLPEHQNRMSSVSSTRSEDIVLARGWMLIALPLAAFGCFFAWPLVVFFLVNAYLLAWISYYVYAQSDNPNVNPTSPFPYLPLNPFRVFALDYLILEHSYAILLGPIRHGAIWLLSKLAEETPKGRKLAICTNIHYGSSSSSSTLDVYCAHPSYPLRIDRTAMTTEQTVGPYRLRPVIIFVFGGMWRQGEKRIYTPVAQMAQAMGCVAVVVNYDLYPKGKIDSMVSDIHAAILWTHDHIRQFGGDPARMFIYAHESGAHVVTLTLMHDAVVRRRRDAEREAQYLHNSGGYGANHTTNGVGGVGMFPAGLGRVKGLKESGVELPQIEGVVLVAGIFDLPAHFEHERNRGFEEVSCLSRISGRLLSSTSPLHILRTLPPHFVRQVLPHRWWFHHGTADTFVLPSQTRNFAQALRRAGVRVVEEVHWEGVDHVGLISALTFPTSPLAPTFVAGLKAFCLVRPGSRDRRFSVTSDESESSMTGSLREGHMGAR</sequence>
<accession>A0A139AVM4</accession>
<dbReference type="STRING" id="1344416.A0A139AVM4"/>
<evidence type="ECO:0000259" key="4">
    <source>
        <dbReference type="Pfam" id="PF20434"/>
    </source>
</evidence>
<dbReference type="ESTHER" id="gonpr-a0a139avm4">
    <property type="family name" value="BD-FAE"/>
</dbReference>
<keyword evidence="3" id="KW-0472">Membrane</keyword>
<feature type="transmembrane region" description="Helical" evidence="3">
    <location>
        <begin position="50"/>
        <end position="80"/>
    </location>
</feature>
<dbReference type="InterPro" id="IPR050300">
    <property type="entry name" value="GDXG_lipolytic_enzyme"/>
</dbReference>
<gene>
    <name evidence="5" type="ORF">M427DRAFT_130978</name>
</gene>
<evidence type="ECO:0000256" key="3">
    <source>
        <dbReference type="SAM" id="Phobius"/>
    </source>
</evidence>
<dbReference type="SUPFAM" id="SSF53474">
    <property type="entry name" value="alpha/beta-Hydrolases"/>
    <property type="match status" value="1"/>
</dbReference>
<keyword evidence="3" id="KW-1133">Transmembrane helix</keyword>
<dbReference type="AlphaFoldDB" id="A0A139AVM4"/>
<dbReference type="EMBL" id="KQ965734">
    <property type="protein sequence ID" value="KXS20767.1"/>
    <property type="molecule type" value="Genomic_DNA"/>
</dbReference>
<evidence type="ECO:0000313" key="6">
    <source>
        <dbReference type="Proteomes" id="UP000070544"/>
    </source>
</evidence>
<feature type="region of interest" description="Disordered" evidence="2">
    <location>
        <begin position="482"/>
        <end position="505"/>
    </location>
</feature>
<organism evidence="5 6">
    <name type="scientific">Gonapodya prolifera (strain JEL478)</name>
    <name type="common">Monoblepharis prolifera</name>
    <dbReference type="NCBI Taxonomy" id="1344416"/>
    <lineage>
        <taxon>Eukaryota</taxon>
        <taxon>Fungi</taxon>
        <taxon>Fungi incertae sedis</taxon>
        <taxon>Chytridiomycota</taxon>
        <taxon>Chytridiomycota incertae sedis</taxon>
        <taxon>Monoblepharidomycetes</taxon>
        <taxon>Monoblepharidales</taxon>
        <taxon>Gonapodyaceae</taxon>
        <taxon>Gonapodya</taxon>
    </lineage>
</organism>
<keyword evidence="3" id="KW-0812">Transmembrane</keyword>
<feature type="compositionally biased region" description="Polar residues" evidence="2">
    <location>
        <begin position="483"/>
        <end position="495"/>
    </location>
</feature>
<protein>
    <submittedName>
        <fullName evidence="5">Alpha/beta-hydrolase</fullName>
    </submittedName>
</protein>
<feature type="domain" description="BD-FAE-like" evidence="4">
    <location>
        <begin position="191"/>
        <end position="427"/>
    </location>
</feature>
<dbReference type="InterPro" id="IPR029058">
    <property type="entry name" value="AB_hydrolase_fold"/>
</dbReference>
<keyword evidence="6" id="KW-1185">Reference proteome</keyword>
<dbReference type="PANTHER" id="PTHR48081:SF33">
    <property type="entry name" value="KYNURENINE FORMAMIDASE"/>
    <property type="match status" value="1"/>
</dbReference>
<proteinExistence type="predicted"/>
<evidence type="ECO:0000256" key="1">
    <source>
        <dbReference type="ARBA" id="ARBA00022801"/>
    </source>
</evidence>